<evidence type="ECO:0000256" key="4">
    <source>
        <dbReference type="PIRNR" id="PIRNR004692"/>
    </source>
</evidence>
<organism evidence="10">
    <name type="scientific">uncultured Flavobacteriia bacterium</name>
    <dbReference type="NCBI Taxonomy" id="212695"/>
    <lineage>
        <taxon>Bacteria</taxon>
        <taxon>Pseudomonadati</taxon>
        <taxon>Bacteroidota</taxon>
        <taxon>Flavobacteriia</taxon>
        <taxon>environmental samples</taxon>
    </lineage>
</organism>
<dbReference type="GO" id="GO:0005975">
    <property type="term" value="P:carbohydrate metabolic process"/>
    <property type="evidence" value="ECO:0007669"/>
    <property type="project" value="InterPro"/>
</dbReference>
<dbReference type="InterPro" id="IPR001347">
    <property type="entry name" value="SIS_dom"/>
</dbReference>
<dbReference type="InterPro" id="IPR000644">
    <property type="entry name" value="CBS_dom"/>
</dbReference>
<keyword evidence="5" id="KW-0862">Zinc</keyword>
<dbReference type="GO" id="GO:0097367">
    <property type="term" value="F:carbohydrate derivative binding"/>
    <property type="evidence" value="ECO:0007669"/>
    <property type="project" value="InterPro"/>
</dbReference>
<reference evidence="10" key="1">
    <citation type="submission" date="2010-05" db="EMBL/GenBank/DDBJ databases">
        <authorList>
            <person name="Genoscope - CEA"/>
        </authorList>
    </citation>
    <scope>NUCLEOTIDE SEQUENCE</scope>
</reference>
<feature type="site" description="Catalytically relevant" evidence="6">
    <location>
        <position position="106"/>
    </location>
</feature>
<dbReference type="AlphaFoldDB" id="F4MMJ9"/>
<dbReference type="PROSITE" id="PS51371">
    <property type="entry name" value="CBS"/>
    <property type="match status" value="1"/>
</dbReference>
<evidence type="ECO:0000256" key="7">
    <source>
        <dbReference type="PROSITE-ProRule" id="PRU00703"/>
    </source>
</evidence>
<dbReference type="Pfam" id="PF00571">
    <property type="entry name" value="CBS"/>
    <property type="match status" value="2"/>
</dbReference>
<comment type="similarity">
    <text evidence="1 4">Belongs to the SIS family. GutQ/KpsF subfamily.</text>
</comment>
<feature type="domain" description="SIS" evidence="9">
    <location>
        <begin position="36"/>
        <end position="179"/>
    </location>
</feature>
<evidence type="ECO:0000256" key="6">
    <source>
        <dbReference type="PIRSR" id="PIRSR004692-3"/>
    </source>
</evidence>
<dbReference type="PIRSF" id="PIRSF004692">
    <property type="entry name" value="KdsD_KpsF"/>
    <property type="match status" value="1"/>
</dbReference>
<dbReference type="NCBIfam" id="TIGR00393">
    <property type="entry name" value="kpsF"/>
    <property type="match status" value="1"/>
</dbReference>
<evidence type="ECO:0000256" key="1">
    <source>
        <dbReference type="ARBA" id="ARBA00008165"/>
    </source>
</evidence>
<evidence type="ECO:0000259" key="8">
    <source>
        <dbReference type="PROSITE" id="PS51371"/>
    </source>
</evidence>
<dbReference type="InterPro" id="IPR050986">
    <property type="entry name" value="GutQ/KpsF_isomerases"/>
</dbReference>
<keyword evidence="5" id="KW-0479">Metal-binding</keyword>
<evidence type="ECO:0000256" key="5">
    <source>
        <dbReference type="PIRSR" id="PIRSR004692-2"/>
    </source>
</evidence>
<dbReference type="Pfam" id="PF01380">
    <property type="entry name" value="SIS"/>
    <property type="match status" value="1"/>
</dbReference>
<feature type="binding site" evidence="5">
    <location>
        <position position="77"/>
    </location>
    <ligand>
        <name>Zn(2+)</name>
        <dbReference type="ChEBI" id="CHEBI:29105"/>
    </ligand>
</feature>
<proteinExistence type="inferred from homology"/>
<dbReference type="GO" id="GO:0016853">
    <property type="term" value="F:isomerase activity"/>
    <property type="evidence" value="ECO:0007669"/>
    <property type="project" value="UniProtKB-KW"/>
</dbReference>
<evidence type="ECO:0000313" key="10">
    <source>
        <dbReference type="EMBL" id="CBL87362.1"/>
    </source>
</evidence>
<sequence>MNNYSSILRTANLVFANQSEAINNMSSILDDNFLSVIKLINNSNGKLIITGIGKSAIIAMKISATLNSTGTKSVFIHASDALHGDSGIIDMDDVVLFISKSGSTKEIKNFVEIVKTNGNKTIALTSNKKSFLSNKVDLVLNIDIEKESDPYNLVPTTSTTTQLVLGDTIAICLMKLNEFKENDFAKFHPSGSLGKMLSLKIKQLVSNDKRPNVKIDSKISEIITEITTKLVGATAVIEDEKVIGIITDGDVRRIIEKNKNLSSITAKNIMNSNPKKVQCDILAKHALEILRKNNINQIIVEDKKKYIGIVHIHDILKEGII</sequence>
<dbReference type="GO" id="GO:1901135">
    <property type="term" value="P:carbohydrate derivative metabolic process"/>
    <property type="evidence" value="ECO:0007669"/>
    <property type="project" value="InterPro"/>
</dbReference>
<protein>
    <submittedName>
        <fullName evidence="10">Sugar phosphate isomerase, KpsF/GutQ family protein</fullName>
    </submittedName>
</protein>
<feature type="site" description="Catalytically relevant" evidence="6">
    <location>
        <position position="54"/>
    </location>
</feature>
<dbReference type="GO" id="GO:0046872">
    <property type="term" value="F:metal ion binding"/>
    <property type="evidence" value="ECO:0007669"/>
    <property type="project" value="UniProtKB-KW"/>
</dbReference>
<dbReference type="PANTHER" id="PTHR42745:SF1">
    <property type="entry name" value="ARABINOSE 5-PHOSPHATE ISOMERASE KDSD"/>
    <property type="match status" value="1"/>
</dbReference>
<evidence type="ECO:0000256" key="2">
    <source>
        <dbReference type="ARBA" id="ARBA00022737"/>
    </source>
</evidence>
<dbReference type="PANTHER" id="PTHR42745">
    <property type="match status" value="1"/>
</dbReference>
<dbReference type="InterPro" id="IPR046342">
    <property type="entry name" value="CBS_dom_sf"/>
</dbReference>
<dbReference type="Gene3D" id="3.40.50.10490">
    <property type="entry name" value="Glucose-6-phosphate isomerase like protein, domain 1"/>
    <property type="match status" value="1"/>
</dbReference>
<dbReference type="InterPro" id="IPR046348">
    <property type="entry name" value="SIS_dom_sf"/>
</dbReference>
<dbReference type="SUPFAM" id="SSF53697">
    <property type="entry name" value="SIS domain"/>
    <property type="match status" value="1"/>
</dbReference>
<name>F4MMJ9_9BACT</name>
<keyword evidence="2" id="KW-0677">Repeat</keyword>
<dbReference type="EMBL" id="FQ032819">
    <property type="protein sequence ID" value="CBL87362.1"/>
    <property type="molecule type" value="Genomic_DNA"/>
</dbReference>
<feature type="site" description="Catalytically relevant" evidence="6">
    <location>
        <position position="147"/>
    </location>
</feature>
<dbReference type="CDD" id="cd05014">
    <property type="entry name" value="SIS_Kpsf"/>
    <property type="match status" value="1"/>
</dbReference>
<evidence type="ECO:0000256" key="3">
    <source>
        <dbReference type="ARBA" id="ARBA00023122"/>
    </source>
</evidence>
<keyword evidence="10" id="KW-0413">Isomerase</keyword>
<dbReference type="InterPro" id="IPR004800">
    <property type="entry name" value="KdsD/KpsF-type"/>
</dbReference>
<feature type="domain" description="CBS" evidence="8">
    <location>
        <begin position="270"/>
        <end position="321"/>
    </location>
</feature>
<dbReference type="InterPro" id="IPR035474">
    <property type="entry name" value="SIS_Kpsf"/>
</dbReference>
<keyword evidence="3 7" id="KW-0129">CBS domain</keyword>
<accession>F4MMJ9</accession>
<dbReference type="PROSITE" id="PS51464">
    <property type="entry name" value="SIS"/>
    <property type="match status" value="1"/>
</dbReference>
<dbReference type="CDD" id="cd04604">
    <property type="entry name" value="CBS_pair_SIS_assoc"/>
    <property type="match status" value="1"/>
</dbReference>
<feature type="site" description="Catalytically relevant" evidence="6">
    <location>
        <position position="188"/>
    </location>
</feature>
<reference evidence="10" key="2">
    <citation type="journal article" date="2012" name="Environ. Microbiol.">
        <title>Genomic content of uncultured Bacteroidetes from contrasting oceanic provinces in the North Atlantic Ocean.</title>
        <authorList>
            <person name="Gomez-Pereira P.R."/>
            <person name="Schuler M."/>
            <person name="Fuchs B.M."/>
            <person name="Bennke C."/>
            <person name="Teeling H."/>
            <person name="Waldmann J."/>
            <person name="Richter M."/>
            <person name="Barbe V."/>
            <person name="Bataille E."/>
            <person name="Glockner F.O."/>
            <person name="Amann R."/>
        </authorList>
    </citation>
    <scope>NUCLEOTIDE SEQUENCE</scope>
</reference>
<dbReference type="SMART" id="SM00116">
    <property type="entry name" value="CBS"/>
    <property type="match status" value="2"/>
</dbReference>
<evidence type="ECO:0000259" key="9">
    <source>
        <dbReference type="PROSITE" id="PS51464"/>
    </source>
</evidence>
<gene>
    <name evidence="10" type="ORF">S18_1082_0012</name>
</gene>
<dbReference type="Gene3D" id="3.10.580.10">
    <property type="entry name" value="CBS-domain"/>
    <property type="match status" value="1"/>
</dbReference>